<sequence length="357" mass="40962">MSKQLVCVLKFLRGSTNQRMCALFAVTFKLMFLVSIMVYWMAESRYKTQLHSLPLEVKCPLVLPSPPPLVLGEPPPPPPPGDIFFVETSDRTDPSFLFMCSAESASRTHPGTRIVVLMKGLVGRNSTLPKHLGVSLLRCFSNVEFQPLDLTDLFEGTPLASWYSSLHQRWQPYLLPILSDAARIAIMWKFGGIYLDTDFIVLKNLKNFTNALGTQSKYVLNGAFLAFEPRHEFIQLCMQDFVDHYNGWIWGHQGPQLLTRVFKKWCGSRSLQDHQSCKGVRALPQEAFYPITWQNWKKYFEAISLREYEALLSKTYAVHVWNTKSQSVSFDVTSKVLLAKLYSRYCPMTSEVMKMYL</sequence>
<dbReference type="EC" id="2.4.1.228" evidence="10"/>
<comment type="catalytic activity">
    <reaction evidence="16">
        <text>a beta-D-Gal-(1-&gt;4)-beta-D-Glc-(1&lt;-&gt;1)-Cer(d18:1(4E)) + UDP-alpha-D-galactose = a globoside Gb3Cer (d18:1(4E)) + UDP + H(+)</text>
        <dbReference type="Rhea" id="RHEA:11924"/>
        <dbReference type="ChEBI" id="CHEBI:15378"/>
        <dbReference type="ChEBI" id="CHEBI:17950"/>
        <dbReference type="ChEBI" id="CHEBI:18313"/>
        <dbReference type="ChEBI" id="CHEBI:58223"/>
        <dbReference type="ChEBI" id="CHEBI:66914"/>
        <dbReference type="EC" id="2.4.1.228"/>
    </reaction>
    <physiologicalReaction direction="left-to-right" evidence="16">
        <dbReference type="Rhea" id="RHEA:11925"/>
    </physiologicalReaction>
</comment>
<reference evidence="20" key="2">
    <citation type="submission" date="2025-08" db="UniProtKB">
        <authorList>
            <consortium name="Ensembl"/>
        </authorList>
    </citation>
    <scope>IDENTIFICATION</scope>
</reference>
<keyword evidence="21" id="KW-1185">Reference proteome</keyword>
<dbReference type="GO" id="GO:0050512">
    <property type="term" value="F:lactosylceramide 4-alpha-galactosyltransferase activity"/>
    <property type="evidence" value="ECO:0007669"/>
    <property type="project" value="UniProtKB-EC"/>
</dbReference>
<dbReference type="FunFam" id="3.90.550.20:FF:000003">
    <property type="entry name" value="Lactosylceramide 4-alpha-galactosyltransferase"/>
    <property type="match status" value="1"/>
</dbReference>
<dbReference type="InterPro" id="IPR051981">
    <property type="entry name" value="Glycosyltransf_32"/>
</dbReference>
<dbReference type="CTD" id="53947"/>
<dbReference type="InterPro" id="IPR007577">
    <property type="entry name" value="GlycoTrfase_DXD_sugar-bd_CS"/>
</dbReference>
<evidence type="ECO:0000256" key="9">
    <source>
        <dbReference type="ARBA" id="ARBA00023136"/>
    </source>
</evidence>
<name>A0A4X2KEI0_VOMUR</name>
<dbReference type="Pfam" id="PF04488">
    <property type="entry name" value="Gly_transf_sug"/>
    <property type="match status" value="1"/>
</dbReference>
<keyword evidence="7" id="KW-0333">Golgi apparatus</keyword>
<dbReference type="PANTHER" id="PTHR12042:SF17">
    <property type="entry name" value="LACTOSYLCERAMIDE 4-ALPHA-GALACTOSYLTRANSFERASE"/>
    <property type="match status" value="1"/>
</dbReference>
<dbReference type="AlphaFoldDB" id="A0A4X2KEI0"/>
<comment type="similarity">
    <text evidence="3">Belongs to the glycosyltransferase 32 family.</text>
</comment>
<dbReference type="OMA" id="CKDSYVV"/>
<reference evidence="20" key="3">
    <citation type="submission" date="2025-09" db="UniProtKB">
        <authorList>
            <consortium name="Ensembl"/>
        </authorList>
    </citation>
    <scope>IDENTIFICATION</scope>
</reference>
<protein>
    <recommendedName>
        <fullName evidence="11">Lactosylceramide 4-alpha-galactosyltransferase</fullName>
        <ecNumber evidence="10">2.4.1.228</ecNumber>
    </recommendedName>
    <alternativeName>
        <fullName evidence="15">Alpha-1,4-N-acetylglucosaminyltransferase</fullName>
    </alternativeName>
    <alternativeName>
        <fullName evidence="13">Alpha-1,4-galactosyltransferase</fullName>
    </alternativeName>
    <alternativeName>
        <fullName evidence="14">Globotriaosylceramide synthase</fullName>
    </alternativeName>
    <alternativeName>
        <fullName evidence="12">UDP-galactose:beta-D-galactosyl-beta1-R 4-alpha-D-galactosyltransferase</fullName>
    </alternativeName>
</protein>
<dbReference type="RefSeq" id="XP_027710034.1">
    <property type="nucleotide sequence ID" value="XM_027854233.1"/>
</dbReference>
<dbReference type="InterPro" id="IPR007652">
    <property type="entry name" value="A1-4-GlycosylTfrase_dom"/>
</dbReference>
<keyword evidence="6" id="KW-0808">Transferase</keyword>
<evidence type="ECO:0000256" key="4">
    <source>
        <dbReference type="ARBA" id="ARBA00022516"/>
    </source>
</evidence>
<dbReference type="Gene3D" id="3.90.550.20">
    <property type="match status" value="1"/>
</dbReference>
<keyword evidence="18" id="KW-0812">Transmembrane</keyword>
<keyword evidence="18" id="KW-1133">Transmembrane helix</keyword>
<evidence type="ECO:0000256" key="15">
    <source>
        <dbReference type="ARBA" id="ARBA00043186"/>
    </source>
</evidence>
<gene>
    <name evidence="20" type="primary">A4GALT</name>
</gene>
<dbReference type="InterPro" id="IPR029044">
    <property type="entry name" value="Nucleotide-diphossugar_trans"/>
</dbReference>
<evidence type="ECO:0000256" key="17">
    <source>
        <dbReference type="ARBA" id="ARBA00049327"/>
    </source>
</evidence>
<keyword evidence="9 18" id="KW-0472">Membrane</keyword>
<dbReference type="Proteomes" id="UP000314987">
    <property type="component" value="Unassembled WGS sequence"/>
</dbReference>
<comment type="pathway">
    <text evidence="2">Glycolipid biosynthesis.</text>
</comment>
<evidence type="ECO:0000256" key="5">
    <source>
        <dbReference type="ARBA" id="ARBA00022676"/>
    </source>
</evidence>
<evidence type="ECO:0000256" key="11">
    <source>
        <dbReference type="ARBA" id="ARBA00040835"/>
    </source>
</evidence>
<reference evidence="21" key="1">
    <citation type="submission" date="2018-12" db="EMBL/GenBank/DDBJ databases">
        <authorList>
            <person name="Yazar S."/>
        </authorList>
    </citation>
    <scope>NUCLEOTIDE SEQUENCE [LARGE SCALE GENOMIC DNA]</scope>
</reference>
<dbReference type="GO" id="GO:0000139">
    <property type="term" value="C:Golgi membrane"/>
    <property type="evidence" value="ECO:0007669"/>
    <property type="project" value="UniProtKB-SubCell"/>
</dbReference>
<evidence type="ECO:0000256" key="7">
    <source>
        <dbReference type="ARBA" id="ARBA00023034"/>
    </source>
</evidence>
<dbReference type="GeneTree" id="ENSGT00510000047981"/>
<evidence type="ECO:0000256" key="16">
    <source>
        <dbReference type="ARBA" id="ARBA00048195"/>
    </source>
</evidence>
<evidence type="ECO:0000256" key="13">
    <source>
        <dbReference type="ARBA" id="ARBA00041849"/>
    </source>
</evidence>
<feature type="domain" description="Alpha 1,4-glycosyltransferase" evidence="19">
    <location>
        <begin position="226"/>
        <end position="352"/>
    </location>
</feature>
<dbReference type="GO" id="GO:0001576">
    <property type="term" value="P:globoside biosynthetic process"/>
    <property type="evidence" value="ECO:0007669"/>
    <property type="project" value="Ensembl"/>
</dbReference>
<dbReference type="GO" id="GO:0015643">
    <property type="term" value="F:toxic substance binding"/>
    <property type="evidence" value="ECO:0007669"/>
    <property type="project" value="Ensembl"/>
</dbReference>
<dbReference type="GO" id="GO:0007009">
    <property type="term" value="P:plasma membrane organization"/>
    <property type="evidence" value="ECO:0007669"/>
    <property type="project" value="Ensembl"/>
</dbReference>
<evidence type="ECO:0000256" key="12">
    <source>
        <dbReference type="ARBA" id="ARBA00041556"/>
    </source>
</evidence>
<evidence type="ECO:0000256" key="18">
    <source>
        <dbReference type="SAM" id="Phobius"/>
    </source>
</evidence>
<dbReference type="STRING" id="29139.ENSVURP00010010253"/>
<evidence type="ECO:0000256" key="3">
    <source>
        <dbReference type="ARBA" id="ARBA00009003"/>
    </source>
</evidence>
<evidence type="ECO:0000313" key="20">
    <source>
        <dbReference type="Ensembl" id="ENSVURP00010010253.1"/>
    </source>
</evidence>
<evidence type="ECO:0000256" key="2">
    <source>
        <dbReference type="ARBA" id="ARBA00004934"/>
    </source>
</evidence>
<keyword evidence="5" id="KW-0328">Glycosyltransferase</keyword>
<comment type="catalytic activity">
    <reaction evidence="17">
        <text>a beta-D-Gal-(1&lt;-&gt;1')-ceramide + UDP-alpha-D-galactose = alpha-D-Gal-(1-&gt;4)-beta-D-Gal-(1&lt;-&gt;1')-Cer + UDP + H(+)</text>
        <dbReference type="Rhea" id="RHEA:60044"/>
        <dbReference type="ChEBI" id="CHEBI:15378"/>
        <dbReference type="ChEBI" id="CHEBI:58223"/>
        <dbReference type="ChEBI" id="CHEBI:66914"/>
        <dbReference type="ChEBI" id="CHEBI:143593"/>
        <dbReference type="ChEBI" id="CHEBI:143594"/>
    </reaction>
    <physiologicalReaction direction="left-to-right" evidence="17">
        <dbReference type="Rhea" id="RHEA:60045"/>
    </physiologicalReaction>
</comment>
<evidence type="ECO:0000313" key="21">
    <source>
        <dbReference type="Proteomes" id="UP000314987"/>
    </source>
</evidence>
<proteinExistence type="inferred from homology"/>
<dbReference type="Pfam" id="PF04572">
    <property type="entry name" value="Gb3_synth"/>
    <property type="match status" value="1"/>
</dbReference>
<evidence type="ECO:0000259" key="19">
    <source>
        <dbReference type="Pfam" id="PF04572"/>
    </source>
</evidence>
<evidence type="ECO:0000256" key="8">
    <source>
        <dbReference type="ARBA" id="ARBA00023098"/>
    </source>
</evidence>
<dbReference type="Ensembl" id="ENSVURT00010011617.1">
    <property type="protein sequence ID" value="ENSVURP00010010253.1"/>
    <property type="gene ID" value="ENSVURG00010007923.1"/>
</dbReference>
<keyword evidence="4" id="KW-0444">Lipid biosynthesis</keyword>
<dbReference type="OrthoDB" id="409543at2759"/>
<comment type="subcellular location">
    <subcellularLocation>
        <location evidence="1">Golgi apparatus membrane</location>
        <topology evidence="1">Single-pass type II membrane protein</topology>
    </subcellularLocation>
</comment>
<keyword evidence="8" id="KW-0443">Lipid metabolism</keyword>
<dbReference type="SUPFAM" id="SSF53448">
    <property type="entry name" value="Nucleotide-diphospho-sugar transferases"/>
    <property type="match status" value="1"/>
</dbReference>
<evidence type="ECO:0000256" key="1">
    <source>
        <dbReference type="ARBA" id="ARBA00004323"/>
    </source>
</evidence>
<evidence type="ECO:0000256" key="14">
    <source>
        <dbReference type="ARBA" id="ARBA00043154"/>
    </source>
</evidence>
<evidence type="ECO:0000256" key="6">
    <source>
        <dbReference type="ARBA" id="ARBA00022679"/>
    </source>
</evidence>
<organism evidence="20 21">
    <name type="scientific">Vombatus ursinus</name>
    <name type="common">Common wombat</name>
    <dbReference type="NCBI Taxonomy" id="29139"/>
    <lineage>
        <taxon>Eukaryota</taxon>
        <taxon>Metazoa</taxon>
        <taxon>Chordata</taxon>
        <taxon>Craniata</taxon>
        <taxon>Vertebrata</taxon>
        <taxon>Euteleostomi</taxon>
        <taxon>Mammalia</taxon>
        <taxon>Metatheria</taxon>
        <taxon>Diprotodontia</taxon>
        <taxon>Vombatidae</taxon>
        <taxon>Vombatus</taxon>
    </lineage>
</organism>
<dbReference type="PANTHER" id="PTHR12042">
    <property type="entry name" value="LACTOSYLCERAMIDE 4-ALPHA-GALACTOSYLTRANSFERASE ALPHA- 1,4-GALACTOSYLTRANSFERASE"/>
    <property type="match status" value="1"/>
</dbReference>
<feature type="transmembrane region" description="Helical" evidence="18">
    <location>
        <begin position="21"/>
        <end position="42"/>
    </location>
</feature>
<accession>A0A4X2KEI0</accession>
<evidence type="ECO:0000256" key="10">
    <source>
        <dbReference type="ARBA" id="ARBA00039051"/>
    </source>
</evidence>
<dbReference type="GeneID" id="114037389"/>